<sequence length="201" mass="21648">MDAVPYDLPGLLDVAPTPRTAVAWLPPSGLWEAVQEIRREHDPQIRRWPPHVNVLFGFVPESDFGPAVPLLAAAAAEQPPFTARLRGVRSFRHRRDSTVWLDPAADGAGPWTALYGSLVERFPRCRGRAEGFTPHLSLGRTQDPRGLAAEATARLGSATAPVAELVVLSRRGDGPMEVRLAVELGTGTVRRPGRSAAGALS</sequence>
<dbReference type="InterPro" id="IPR009097">
    <property type="entry name" value="Cyclic_Pdiesterase"/>
</dbReference>
<accession>A0ABW1F9F1</accession>
<reference evidence="2" key="1">
    <citation type="journal article" date="2019" name="Int. J. Syst. Evol. Microbiol.">
        <title>The Global Catalogue of Microorganisms (GCM) 10K type strain sequencing project: providing services to taxonomists for standard genome sequencing and annotation.</title>
        <authorList>
            <consortium name="The Broad Institute Genomics Platform"/>
            <consortium name="The Broad Institute Genome Sequencing Center for Infectious Disease"/>
            <person name="Wu L."/>
            <person name="Ma J."/>
        </authorList>
    </citation>
    <scope>NUCLEOTIDE SEQUENCE [LARGE SCALE GENOMIC DNA]</scope>
    <source>
        <strain evidence="2">CGMCC 4.1469</strain>
    </source>
</reference>
<keyword evidence="1" id="KW-0436">Ligase</keyword>
<gene>
    <name evidence="1" type="ORF">ACFP0N_31385</name>
</gene>
<dbReference type="GO" id="GO:0016874">
    <property type="term" value="F:ligase activity"/>
    <property type="evidence" value="ECO:0007669"/>
    <property type="project" value="UniProtKB-KW"/>
</dbReference>
<evidence type="ECO:0000313" key="2">
    <source>
        <dbReference type="Proteomes" id="UP001596067"/>
    </source>
</evidence>
<dbReference type="PANTHER" id="PTHR37474:SF1">
    <property type="entry name" value="2'-5' RNA LIGASE FAMILY PROTEIN"/>
    <property type="match status" value="1"/>
</dbReference>
<comment type="caution">
    <text evidence="1">The sequence shown here is derived from an EMBL/GenBank/DDBJ whole genome shotgun (WGS) entry which is preliminary data.</text>
</comment>
<proteinExistence type="predicted"/>
<dbReference type="EMBL" id="JBHSOD010000058">
    <property type="protein sequence ID" value="MFC5889479.1"/>
    <property type="molecule type" value="Genomic_DNA"/>
</dbReference>
<keyword evidence="2" id="KW-1185">Reference proteome</keyword>
<dbReference type="SUPFAM" id="SSF55144">
    <property type="entry name" value="LigT-like"/>
    <property type="match status" value="1"/>
</dbReference>
<dbReference type="Pfam" id="PF13563">
    <property type="entry name" value="2_5_RNA_ligase2"/>
    <property type="match status" value="1"/>
</dbReference>
<dbReference type="Gene3D" id="3.90.1140.10">
    <property type="entry name" value="Cyclic phosphodiesterase"/>
    <property type="match status" value="1"/>
</dbReference>
<dbReference type="PANTHER" id="PTHR37474">
    <property type="entry name" value="RNA LIGASE/CYCLIC NUCLEOTIDE PHOSPHODIESTERASE"/>
    <property type="match status" value="1"/>
</dbReference>
<organism evidence="1 2">
    <name type="scientific">Kitasatospora aburaviensis</name>
    <dbReference type="NCBI Taxonomy" id="67265"/>
    <lineage>
        <taxon>Bacteria</taxon>
        <taxon>Bacillati</taxon>
        <taxon>Actinomycetota</taxon>
        <taxon>Actinomycetes</taxon>
        <taxon>Kitasatosporales</taxon>
        <taxon>Streptomycetaceae</taxon>
        <taxon>Kitasatospora</taxon>
    </lineage>
</organism>
<protein>
    <submittedName>
        <fullName evidence="1">2'-5' RNA ligase family protein</fullName>
    </submittedName>
</protein>
<dbReference type="RefSeq" id="WP_313767577.1">
    <property type="nucleotide sequence ID" value="NZ_BAAAVH010000026.1"/>
</dbReference>
<dbReference type="Proteomes" id="UP001596067">
    <property type="component" value="Unassembled WGS sequence"/>
</dbReference>
<evidence type="ECO:0000313" key="1">
    <source>
        <dbReference type="EMBL" id="MFC5889479.1"/>
    </source>
</evidence>
<name>A0ABW1F9F1_9ACTN</name>